<dbReference type="GO" id="GO:0003735">
    <property type="term" value="F:structural constituent of ribosome"/>
    <property type="evidence" value="ECO:0007669"/>
    <property type="project" value="TreeGrafter"/>
</dbReference>
<protein>
    <submittedName>
        <fullName evidence="2">S1 RNA-binding domain-containing protein</fullName>
    </submittedName>
</protein>
<comment type="caution">
    <text evidence="2">The sequence shown here is derived from an EMBL/GenBank/DDBJ whole genome shotgun (WGS) entry which is preliminary data.</text>
</comment>
<dbReference type="EMBL" id="VUMX01000001">
    <property type="protein sequence ID" value="MST86144.1"/>
    <property type="molecule type" value="Genomic_DNA"/>
</dbReference>
<accession>A0A6A8MA02</accession>
<dbReference type="OrthoDB" id="9810507at2"/>
<dbReference type="GO" id="GO:0003729">
    <property type="term" value="F:mRNA binding"/>
    <property type="evidence" value="ECO:0007669"/>
    <property type="project" value="TreeGrafter"/>
</dbReference>
<reference evidence="2 3" key="1">
    <citation type="submission" date="2019-08" db="EMBL/GenBank/DDBJ databases">
        <title>In-depth cultivation of the pig gut microbiome towards novel bacterial diversity and tailored functional studies.</title>
        <authorList>
            <person name="Wylensek D."/>
            <person name="Hitch T.C.A."/>
            <person name="Clavel T."/>
        </authorList>
    </citation>
    <scope>NUCLEOTIDE SEQUENCE [LARGE SCALE GENOMIC DNA]</scope>
    <source>
        <strain evidence="2 3">Bifido-178-WT-2B</strain>
    </source>
</reference>
<evidence type="ECO:0000313" key="3">
    <source>
        <dbReference type="Proteomes" id="UP000438120"/>
    </source>
</evidence>
<dbReference type="SMART" id="SM00316">
    <property type="entry name" value="S1"/>
    <property type="match status" value="1"/>
</dbReference>
<evidence type="ECO:0000259" key="1">
    <source>
        <dbReference type="PROSITE" id="PS50126"/>
    </source>
</evidence>
<dbReference type="Pfam" id="PF00575">
    <property type="entry name" value="S1"/>
    <property type="match status" value="1"/>
</dbReference>
<dbReference type="PANTHER" id="PTHR10724">
    <property type="entry name" value="30S RIBOSOMAL PROTEIN S1"/>
    <property type="match status" value="1"/>
</dbReference>
<dbReference type="PROSITE" id="PS50126">
    <property type="entry name" value="S1"/>
    <property type="match status" value="1"/>
</dbReference>
<keyword evidence="3" id="KW-1185">Reference proteome</keyword>
<gene>
    <name evidence="2" type="ORF">FYJ62_00370</name>
</gene>
<dbReference type="InterPro" id="IPR003029">
    <property type="entry name" value="S1_domain"/>
</dbReference>
<dbReference type="SUPFAM" id="SSF50249">
    <property type="entry name" value="Nucleic acid-binding proteins"/>
    <property type="match status" value="1"/>
</dbReference>
<proteinExistence type="predicted"/>
<dbReference type="GO" id="GO:0006412">
    <property type="term" value="P:translation"/>
    <property type="evidence" value="ECO:0007669"/>
    <property type="project" value="TreeGrafter"/>
</dbReference>
<dbReference type="InterPro" id="IPR012340">
    <property type="entry name" value="NA-bd_OB-fold"/>
</dbReference>
<feature type="domain" description="S1 motif" evidence="1">
    <location>
        <begin position="6"/>
        <end position="72"/>
    </location>
</feature>
<dbReference type="InterPro" id="IPR050437">
    <property type="entry name" value="Ribos_protein_bS1-like"/>
</dbReference>
<evidence type="ECO:0000313" key="2">
    <source>
        <dbReference type="EMBL" id="MST86144.1"/>
    </source>
</evidence>
<organism evidence="2 3">
    <name type="scientific">Lactobacillus porci</name>
    <dbReference type="NCBI Taxonomy" id="2012477"/>
    <lineage>
        <taxon>Bacteria</taxon>
        <taxon>Bacillati</taxon>
        <taxon>Bacillota</taxon>
        <taxon>Bacilli</taxon>
        <taxon>Lactobacillales</taxon>
        <taxon>Lactobacillaceae</taxon>
        <taxon>Lactobacillus</taxon>
    </lineage>
</organism>
<name>A0A6A8MA02_9LACO</name>
<dbReference type="RefSeq" id="WP_154546811.1">
    <property type="nucleotide sequence ID" value="NZ_VUMX01000001.1"/>
</dbReference>
<dbReference type="Proteomes" id="UP000438120">
    <property type="component" value="Unassembled WGS sequence"/>
</dbReference>
<dbReference type="Gene3D" id="2.40.50.140">
    <property type="entry name" value="Nucleic acid-binding proteins"/>
    <property type="match status" value="1"/>
</dbReference>
<sequence>MKIQTGQRFDGVINNITDLGIFVTLPQHHRGLVHRNDFGQEWLRERQRYQIGQEVRVVVQQIRKGRYDLSIRRVNDPDLTDPANQFSQLTPSQFAQTLNEVDAKAQAEIKQLEAVLAAAE</sequence>
<dbReference type="AlphaFoldDB" id="A0A6A8MA02"/>